<evidence type="ECO:0000313" key="1">
    <source>
        <dbReference type="EMBL" id="QNO45158.1"/>
    </source>
</evidence>
<dbReference type="EMBL" id="MT631077">
    <property type="protein sequence ID" value="QNO45158.1"/>
    <property type="molecule type" value="Genomic_DNA"/>
</dbReference>
<gene>
    <name evidence="1" type="ORF">GMDKAGHH_00011</name>
    <name evidence="2" type="ORF">OOGCPJEC_00025</name>
</gene>
<dbReference type="EMBL" id="MT631166">
    <property type="protein sequence ID" value="QNO46040.1"/>
    <property type="molecule type" value="Genomic_DNA"/>
</dbReference>
<accession>A0A7G9YDF6</accession>
<proteinExistence type="predicted"/>
<name>A0A7G9YDF6_9EURY</name>
<organism evidence="2">
    <name type="scientific">Candidatus Methanogaster sp. ANME-2c ERB4</name>
    <dbReference type="NCBI Taxonomy" id="2759911"/>
    <lineage>
        <taxon>Archaea</taxon>
        <taxon>Methanobacteriati</taxon>
        <taxon>Methanobacteriota</taxon>
        <taxon>Stenosarchaea group</taxon>
        <taxon>Methanomicrobia</taxon>
        <taxon>Methanosarcinales</taxon>
        <taxon>ANME-2 cluster</taxon>
        <taxon>Candidatus Methanogasteraceae</taxon>
        <taxon>Candidatus Methanogaster</taxon>
    </lineage>
</organism>
<reference evidence="2" key="1">
    <citation type="submission" date="2020-06" db="EMBL/GenBank/DDBJ databases">
        <title>Unique genomic features of the anaerobic methanotrophic archaea.</title>
        <authorList>
            <person name="Chadwick G.L."/>
            <person name="Skennerton C.T."/>
            <person name="Laso-Perez R."/>
            <person name="Leu A.O."/>
            <person name="Speth D.R."/>
            <person name="Yu H."/>
            <person name="Morgan-Lang C."/>
            <person name="Hatzenpichler R."/>
            <person name="Goudeau D."/>
            <person name="Malmstrom R."/>
            <person name="Brazelton W.J."/>
            <person name="Woyke T."/>
            <person name="Hallam S.J."/>
            <person name="Tyson G.W."/>
            <person name="Wegener G."/>
            <person name="Boetius A."/>
            <person name="Orphan V."/>
        </authorList>
    </citation>
    <scope>NUCLEOTIDE SEQUENCE</scope>
</reference>
<dbReference type="AlphaFoldDB" id="A0A7G9YDF6"/>
<evidence type="ECO:0000313" key="2">
    <source>
        <dbReference type="EMBL" id="QNO46040.1"/>
    </source>
</evidence>
<sequence>MIDLRLRERIKLEKTIKLIPVVAFSLAATIDPFESESHDMVVEVLQRSYVPAHSVVAVMSEQL</sequence>
<protein>
    <submittedName>
        <fullName evidence="2">Uncharacterized protein</fullName>
    </submittedName>
</protein>